<keyword evidence="2" id="KW-1185">Reference proteome</keyword>
<evidence type="ECO:0000313" key="1">
    <source>
        <dbReference type="EMBL" id="MCU7548921.1"/>
    </source>
</evidence>
<dbReference type="Proteomes" id="UP001155483">
    <property type="component" value="Unassembled WGS sequence"/>
</dbReference>
<reference evidence="1" key="2">
    <citation type="submission" date="2023-04" db="EMBL/GenBank/DDBJ databases">
        <title>Paracnuella aquatica gen. nov., sp. nov., a member of the family Chitinophagaceae isolated from a hot spring.</title>
        <authorList>
            <person name="Wang C."/>
        </authorList>
    </citation>
    <scope>NUCLEOTIDE SEQUENCE</scope>
    <source>
        <strain evidence="1">LB-8</strain>
    </source>
</reference>
<dbReference type="EMBL" id="JAOTIF010000003">
    <property type="protein sequence ID" value="MCU7548921.1"/>
    <property type="molecule type" value="Genomic_DNA"/>
</dbReference>
<dbReference type="Gene3D" id="3.40.50.720">
    <property type="entry name" value="NAD(P)-binding Rossmann-like Domain"/>
    <property type="match status" value="1"/>
</dbReference>
<name>A0A9X2XTU1_9BACT</name>
<proteinExistence type="predicted"/>
<protein>
    <submittedName>
        <fullName evidence="1">Uncharacterized protein</fullName>
    </submittedName>
</protein>
<reference evidence="1" key="1">
    <citation type="submission" date="2022-09" db="EMBL/GenBank/DDBJ databases">
        <authorList>
            <person name="Yuan C."/>
            <person name="Ke Z."/>
        </authorList>
    </citation>
    <scope>NUCLEOTIDE SEQUENCE</scope>
    <source>
        <strain evidence="1">LB-8</strain>
    </source>
</reference>
<comment type="caution">
    <text evidence="1">The sequence shown here is derived from an EMBL/GenBank/DDBJ whole genome shotgun (WGS) entry which is preliminary data.</text>
</comment>
<gene>
    <name evidence="1" type="ORF">OCK74_07325</name>
</gene>
<sequence length="118" mass="13107">MKLLINQSKTLKLKIMNSTINKTAINNTGLIECGVSDEIFHLEHTSHLNGYSITKAYVIDKSSEGIIQMKCPQAEIVKDKSAILEDKTIDFILVLSPKADDMNFIGEALQAGKQVRIM</sequence>
<accession>A0A9X2XTU1</accession>
<evidence type="ECO:0000313" key="2">
    <source>
        <dbReference type="Proteomes" id="UP001155483"/>
    </source>
</evidence>
<dbReference type="RefSeq" id="WP_279296366.1">
    <property type="nucleotide sequence ID" value="NZ_JAOTIF010000003.1"/>
</dbReference>
<dbReference type="AlphaFoldDB" id="A0A9X2XTU1"/>
<organism evidence="1 2">
    <name type="scientific">Paraflavisolibacter caeni</name>
    <dbReference type="NCBI Taxonomy" id="2982496"/>
    <lineage>
        <taxon>Bacteria</taxon>
        <taxon>Pseudomonadati</taxon>
        <taxon>Bacteroidota</taxon>
        <taxon>Chitinophagia</taxon>
        <taxon>Chitinophagales</taxon>
        <taxon>Chitinophagaceae</taxon>
        <taxon>Paraflavisolibacter</taxon>
    </lineage>
</organism>